<evidence type="ECO:0000313" key="3">
    <source>
        <dbReference type="Proteomes" id="UP000193642"/>
    </source>
</evidence>
<reference evidence="2 3" key="1">
    <citation type="submission" date="2016-07" db="EMBL/GenBank/DDBJ databases">
        <title>Pervasive Adenine N6-methylation of Active Genes in Fungi.</title>
        <authorList>
            <consortium name="DOE Joint Genome Institute"/>
            <person name="Mondo S.J."/>
            <person name="Dannebaum R.O."/>
            <person name="Kuo R.C."/>
            <person name="Labutti K."/>
            <person name="Haridas S."/>
            <person name="Kuo A."/>
            <person name="Salamov A."/>
            <person name="Ahrendt S.R."/>
            <person name="Lipzen A."/>
            <person name="Sullivan W."/>
            <person name="Andreopoulos W.B."/>
            <person name="Clum A."/>
            <person name="Lindquist E."/>
            <person name="Daum C."/>
            <person name="Ramamoorthy G.K."/>
            <person name="Gryganskyi A."/>
            <person name="Culley D."/>
            <person name="Magnuson J.K."/>
            <person name="James T.Y."/>
            <person name="O'Malley M.A."/>
            <person name="Stajich J.E."/>
            <person name="Spatafora J.W."/>
            <person name="Visel A."/>
            <person name="Grigoriev I.V."/>
        </authorList>
    </citation>
    <scope>NUCLEOTIDE SEQUENCE [LARGE SCALE GENOMIC DNA]</scope>
    <source>
        <strain evidence="2 3">JEL800</strain>
    </source>
</reference>
<feature type="signal peptide" evidence="1">
    <location>
        <begin position="1"/>
        <end position="18"/>
    </location>
</feature>
<dbReference type="OrthoDB" id="407355at2759"/>
<protein>
    <submittedName>
        <fullName evidence="2">Uncharacterized protein</fullName>
    </submittedName>
</protein>
<dbReference type="EMBL" id="MCGO01000016">
    <property type="protein sequence ID" value="ORY46583.1"/>
    <property type="molecule type" value="Genomic_DNA"/>
</dbReference>
<keyword evidence="3" id="KW-1185">Reference proteome</keyword>
<organism evidence="2 3">
    <name type="scientific">Rhizoclosmatium globosum</name>
    <dbReference type="NCBI Taxonomy" id="329046"/>
    <lineage>
        <taxon>Eukaryota</taxon>
        <taxon>Fungi</taxon>
        <taxon>Fungi incertae sedis</taxon>
        <taxon>Chytridiomycota</taxon>
        <taxon>Chytridiomycota incertae sedis</taxon>
        <taxon>Chytridiomycetes</taxon>
        <taxon>Chytridiales</taxon>
        <taxon>Chytriomycetaceae</taxon>
        <taxon>Rhizoclosmatium</taxon>
    </lineage>
</organism>
<feature type="chain" id="PRO_5012260079" evidence="1">
    <location>
        <begin position="19"/>
        <end position="79"/>
    </location>
</feature>
<name>A0A1Y2CHQ8_9FUNG</name>
<sequence length="79" mass="8598">MFVAAVAALSFLSTLAIADSGRTARDQLEPLHFNFTWAPTPWAVPPVNKQWSTDLLKEFNSTSPGALDSVCTSPFWGLT</sequence>
<accession>A0A1Y2CHQ8</accession>
<comment type="caution">
    <text evidence="2">The sequence shown here is derived from an EMBL/GenBank/DDBJ whole genome shotgun (WGS) entry which is preliminary data.</text>
</comment>
<evidence type="ECO:0000256" key="1">
    <source>
        <dbReference type="SAM" id="SignalP"/>
    </source>
</evidence>
<dbReference type="AlphaFoldDB" id="A0A1Y2CHQ8"/>
<keyword evidence="1" id="KW-0732">Signal</keyword>
<dbReference type="Proteomes" id="UP000193642">
    <property type="component" value="Unassembled WGS sequence"/>
</dbReference>
<evidence type="ECO:0000313" key="2">
    <source>
        <dbReference type="EMBL" id="ORY46583.1"/>
    </source>
</evidence>
<proteinExistence type="predicted"/>
<gene>
    <name evidence="2" type="ORF">BCR33DRAFT_810568</name>
</gene>